<dbReference type="EMBL" id="JARJLG010000009">
    <property type="protein sequence ID" value="KAJ7777978.1"/>
    <property type="molecule type" value="Genomic_DNA"/>
</dbReference>
<dbReference type="Proteomes" id="UP001215280">
    <property type="component" value="Unassembled WGS sequence"/>
</dbReference>
<keyword evidence="1" id="KW-0732">Signal</keyword>
<evidence type="ECO:0000256" key="1">
    <source>
        <dbReference type="SAM" id="SignalP"/>
    </source>
</evidence>
<feature type="chain" id="PRO_5041994696" description="Secreted protein" evidence="1">
    <location>
        <begin position="23"/>
        <end position="108"/>
    </location>
</feature>
<proteinExistence type="predicted"/>
<keyword evidence="3" id="KW-1185">Reference proteome</keyword>
<reference evidence="2" key="1">
    <citation type="submission" date="2023-03" db="EMBL/GenBank/DDBJ databases">
        <title>Massive genome expansion in bonnet fungi (Mycena s.s.) driven by repeated elements and novel gene families across ecological guilds.</title>
        <authorList>
            <consortium name="Lawrence Berkeley National Laboratory"/>
            <person name="Harder C.B."/>
            <person name="Miyauchi S."/>
            <person name="Viragh M."/>
            <person name="Kuo A."/>
            <person name="Thoen E."/>
            <person name="Andreopoulos B."/>
            <person name="Lu D."/>
            <person name="Skrede I."/>
            <person name="Drula E."/>
            <person name="Henrissat B."/>
            <person name="Morin E."/>
            <person name="Kohler A."/>
            <person name="Barry K."/>
            <person name="LaButti K."/>
            <person name="Morin E."/>
            <person name="Salamov A."/>
            <person name="Lipzen A."/>
            <person name="Mereny Z."/>
            <person name="Hegedus B."/>
            <person name="Baldrian P."/>
            <person name="Stursova M."/>
            <person name="Weitz H."/>
            <person name="Taylor A."/>
            <person name="Grigoriev I.V."/>
            <person name="Nagy L.G."/>
            <person name="Martin F."/>
            <person name="Kauserud H."/>
        </authorList>
    </citation>
    <scope>NUCLEOTIDE SEQUENCE</scope>
    <source>
        <strain evidence="2">CBHHK188m</strain>
    </source>
</reference>
<evidence type="ECO:0000313" key="3">
    <source>
        <dbReference type="Proteomes" id="UP001215280"/>
    </source>
</evidence>
<sequence>MAIPLALWLFHALGLPFFIVHSPPFIQYARPFVVQSIESAYKLQIFSPFRLPLAPPPPPPPRCTTRLNRKWIEASFSTVKASVKIATTFCVFLQQEAAEAGACEEGLD</sequence>
<feature type="signal peptide" evidence="1">
    <location>
        <begin position="1"/>
        <end position="22"/>
    </location>
</feature>
<gene>
    <name evidence="2" type="ORF">DFH07DRAFT_936574</name>
</gene>
<evidence type="ECO:0008006" key="4">
    <source>
        <dbReference type="Google" id="ProtNLM"/>
    </source>
</evidence>
<name>A0AAD7K3X7_9AGAR</name>
<comment type="caution">
    <text evidence="2">The sequence shown here is derived from an EMBL/GenBank/DDBJ whole genome shotgun (WGS) entry which is preliminary data.</text>
</comment>
<protein>
    <recommendedName>
        <fullName evidence="4">Secreted protein</fullName>
    </recommendedName>
</protein>
<evidence type="ECO:0000313" key="2">
    <source>
        <dbReference type="EMBL" id="KAJ7777978.1"/>
    </source>
</evidence>
<accession>A0AAD7K3X7</accession>
<dbReference type="AlphaFoldDB" id="A0AAD7K3X7"/>
<organism evidence="2 3">
    <name type="scientific">Mycena maculata</name>
    <dbReference type="NCBI Taxonomy" id="230809"/>
    <lineage>
        <taxon>Eukaryota</taxon>
        <taxon>Fungi</taxon>
        <taxon>Dikarya</taxon>
        <taxon>Basidiomycota</taxon>
        <taxon>Agaricomycotina</taxon>
        <taxon>Agaricomycetes</taxon>
        <taxon>Agaricomycetidae</taxon>
        <taxon>Agaricales</taxon>
        <taxon>Marasmiineae</taxon>
        <taxon>Mycenaceae</taxon>
        <taxon>Mycena</taxon>
    </lineage>
</organism>